<name>A0AC62A4K8_LEIPA</name>
<gene>
    <name evidence="1" type="ORF">LPMP_312370</name>
</gene>
<keyword evidence="2" id="KW-1185">Reference proteome</keyword>
<protein>
    <submittedName>
        <fullName evidence="1">Uncharacterized protein</fullName>
    </submittedName>
</protein>
<proteinExistence type="predicted"/>
<evidence type="ECO:0000313" key="2">
    <source>
        <dbReference type="Proteomes" id="UP000063063"/>
    </source>
</evidence>
<dbReference type="Proteomes" id="UP000063063">
    <property type="component" value="Chromosome 31"/>
</dbReference>
<evidence type="ECO:0000313" key="1">
    <source>
        <dbReference type="EMBL" id="XUY36699.1"/>
    </source>
</evidence>
<accession>A0AC62A4K8</accession>
<organism evidence="1 2">
    <name type="scientific">Leishmania panamensis</name>
    <dbReference type="NCBI Taxonomy" id="5679"/>
    <lineage>
        <taxon>Eukaryota</taxon>
        <taxon>Discoba</taxon>
        <taxon>Euglenozoa</taxon>
        <taxon>Kinetoplastea</taxon>
        <taxon>Metakinetoplastina</taxon>
        <taxon>Trypanosomatida</taxon>
        <taxon>Trypanosomatidae</taxon>
        <taxon>Leishmaniinae</taxon>
        <taxon>Leishmania</taxon>
        <taxon>Leishmania guyanensis species complex</taxon>
    </lineage>
</organism>
<dbReference type="EMBL" id="CP009400">
    <property type="protein sequence ID" value="XUY36699.1"/>
    <property type="molecule type" value="Genomic_DNA"/>
</dbReference>
<sequence>MPAARSWMSLLWSGLRPCTRLCHPRDGQRAHGARVHLTRPRLPTGRVPGPPPWDAPGGSLRGGVGGRWGGDTLPRPPGVCCFDACLRQGAGPLKIEGRWSRRHVQATLCVCVCVCVCVCAIALAAIFNVFSNSSRCAPSRTPLQTPRRSPTHQTPPEKNWPLYPPHTHTCAHQFPSQLKGNMTPFSARTLSVFASIFLVTFILSVAVTPGAASVVRYTVIPVTQSDLSELPSTHWAQYQTLCGAPGAARKIPLVDSLNRVFENVATANARFPFYAWGNSSWYVSSMGFLSPTPYGMCNGYCAARFFADLGGTYAFSSDTSVLYGGGGDWPMIGLYAMPFETTAASASESFILTLDSSADGAAYTAVEYCSVPALNQAATAEARLTAQVVVYANGTIIMRYASLPDTRALPAYMPSTGLIYSKTLRTVVPTPTAANGIAAYRFDPVLDACAGHGDAPACTADTGRGCVWCFSTSACCASTLVSEVCPRGQWTAPASSTAAFTPQQFYDVTVDFDTPFVAMADRSHTFALASGYFPLALANPQQNIPLFRTPSLERVYCIPGASCPMQTNTHPCGLLGNTCVNGNYTFSILALESEFIFAKAGRWDARALPQRSRGEELCEEAAGCAEGVVGRLTGAAFSNHYSSMPLFSVQLYADISGVVDVTIQCASCAPGDPMLAHPPMRVGLVRHGVDDASSVMIPQGLLRSGLHVRFVPKSSCVDCGVNGWCDESSGTCHCQPGYYGKSCAACPACWAGSECDDGSTGSGTCLCKGEACEAACAGTSGGSMASRSCAGCDAVGGRCNCGVCECQGGWGGADCNVAPADACRAYSFDGCEVCGQHEGCVFCHDSTCFNPALSGTPGGYTCSYSTPAADTQACATYRSRGLRAHVNINFDFIAVVGVAFAVVVPFLLLSLLVFIRRSGRAVNPMEAFAVTGSPELRSLRREREVVQVAFTRGRALERELMGIPLRQVSLQRLFKRRKVNLMSEQ</sequence>
<reference evidence="1 2" key="1">
    <citation type="journal article" date="2015" name="Sci. Rep.">
        <title>The genome of Leishmania panamensis: insights into genomics of the L. (Viannia) subgenus.</title>
        <authorList>
            <person name="Llanes A."/>
            <person name="Restrepo C.M."/>
            <person name="Vecchio G.D."/>
            <person name="Anguizola F.J."/>
            <person name="Lleonart R."/>
        </authorList>
    </citation>
    <scope>NUCLEOTIDE SEQUENCE [LARGE SCALE GENOMIC DNA]</scope>
    <source>
        <strain evidence="1 2">MHOM/PA/94/PSC-1</strain>
    </source>
</reference>